<dbReference type="InterPro" id="IPR025351">
    <property type="entry name" value="Pvc16_N"/>
</dbReference>
<dbReference type="AlphaFoldDB" id="A0A1G7P5B3"/>
<accession>A0A1G7P5B3</accession>
<sequence length="204" mass="22969">MIFTAFKLLKDQLDSYIQSFNPMGNDPEGHVVLDNVATLETPDRPPGAEERLILSLVNIEEEATLKNSTHFYRNAQGVAYHNPPIYLNLYMLVSAHYKNYEDALSRLSQAIQFFQSKTSFNLKNSPNEALINSGQAPDDLQLHLELFSLSFEQLNHLWGALGGKQMPSALYKVRLVKITENRITGLGTIVEQIQSKDSIAFPKS</sequence>
<dbReference type="RefSeq" id="WP_089831935.1">
    <property type="nucleotide sequence ID" value="NZ_FNBN01000002.1"/>
</dbReference>
<dbReference type="Pfam" id="PF14065">
    <property type="entry name" value="Pvc16_N"/>
    <property type="match status" value="1"/>
</dbReference>
<protein>
    <recommendedName>
        <fullName evidence="1">Pvc16 N-terminal domain-containing protein</fullName>
    </recommendedName>
</protein>
<evidence type="ECO:0000259" key="1">
    <source>
        <dbReference type="Pfam" id="PF14065"/>
    </source>
</evidence>
<reference evidence="2 3" key="1">
    <citation type="submission" date="2016-10" db="EMBL/GenBank/DDBJ databases">
        <authorList>
            <person name="de Groot N.N."/>
        </authorList>
    </citation>
    <scope>NUCLEOTIDE SEQUENCE [LARGE SCALE GENOMIC DNA]</scope>
    <source>
        <strain evidence="2 3">DSM 527</strain>
    </source>
</reference>
<dbReference type="OrthoDB" id="7560784at2"/>
<evidence type="ECO:0000313" key="3">
    <source>
        <dbReference type="Proteomes" id="UP000199045"/>
    </source>
</evidence>
<dbReference type="Proteomes" id="UP000199045">
    <property type="component" value="Unassembled WGS sequence"/>
</dbReference>
<organism evidence="2 3">
    <name type="scientific">Chitinophaga filiformis</name>
    <name type="common">Myxococcus filiformis</name>
    <name type="synonym">Flexibacter filiformis</name>
    <dbReference type="NCBI Taxonomy" id="104663"/>
    <lineage>
        <taxon>Bacteria</taxon>
        <taxon>Pseudomonadati</taxon>
        <taxon>Bacteroidota</taxon>
        <taxon>Chitinophagia</taxon>
        <taxon>Chitinophagales</taxon>
        <taxon>Chitinophagaceae</taxon>
        <taxon>Chitinophaga</taxon>
    </lineage>
</organism>
<dbReference type="EMBL" id="FNBN01000002">
    <property type="protein sequence ID" value="SDF81492.1"/>
    <property type="molecule type" value="Genomic_DNA"/>
</dbReference>
<feature type="domain" description="Pvc16 N-terminal" evidence="1">
    <location>
        <begin position="8"/>
        <end position="190"/>
    </location>
</feature>
<gene>
    <name evidence="2" type="ORF">SAMN04488121_1021069</name>
</gene>
<proteinExistence type="predicted"/>
<name>A0A1G7P5B3_CHIFI</name>
<dbReference type="STRING" id="104663.SAMN04488121_1021069"/>
<evidence type="ECO:0000313" key="2">
    <source>
        <dbReference type="EMBL" id="SDF81492.1"/>
    </source>
</evidence>